<comment type="caution">
    <text evidence="2">The sequence shown here is derived from an EMBL/GenBank/DDBJ whole genome shotgun (WGS) entry which is preliminary data.</text>
</comment>
<dbReference type="InterPro" id="IPR007138">
    <property type="entry name" value="ABM_dom"/>
</dbReference>
<sequence>MYARSSTIHAHPSFIDEGITHVRDVVMPTLADMPGCVGMSMLVDRDGGRCIITSSWLDEDALRASEGPATQLRDHAVDIFHAKAEVSRWEIAVLRRDHRADRRAGVRATWLRGEPAHMDRLVDTYKLALVPKLEELDGFCSTSLMIDPAAGRAVASVGFDDRSAMIACREAEQAIWADAVNDTGAEVLEVGEFDLAIAHLNAPEMA</sequence>
<evidence type="ECO:0000313" key="2">
    <source>
        <dbReference type="EMBL" id="OHV03956.1"/>
    </source>
</evidence>
<dbReference type="Pfam" id="PF03992">
    <property type="entry name" value="ABM"/>
    <property type="match status" value="1"/>
</dbReference>
<gene>
    <name evidence="2" type="ORF">BKN37_12440</name>
</gene>
<protein>
    <recommendedName>
        <fullName evidence="1">ABM domain-containing protein</fullName>
    </recommendedName>
</protein>
<dbReference type="RefSeq" id="WP_071026192.1">
    <property type="nucleotide sequence ID" value="NZ_MLQM01000056.1"/>
</dbReference>
<organism evidence="2 3">
    <name type="scientific">Mycobacterium talmoniae</name>
    <dbReference type="NCBI Taxonomy" id="1858794"/>
    <lineage>
        <taxon>Bacteria</taxon>
        <taxon>Bacillati</taxon>
        <taxon>Actinomycetota</taxon>
        <taxon>Actinomycetes</taxon>
        <taxon>Mycobacteriales</taxon>
        <taxon>Mycobacteriaceae</taxon>
        <taxon>Mycobacterium</taxon>
    </lineage>
</organism>
<dbReference type="SUPFAM" id="SSF54909">
    <property type="entry name" value="Dimeric alpha+beta barrel"/>
    <property type="match status" value="1"/>
</dbReference>
<dbReference type="InterPro" id="IPR011008">
    <property type="entry name" value="Dimeric_a/b-barrel"/>
</dbReference>
<dbReference type="EMBL" id="MLQM01000056">
    <property type="protein sequence ID" value="OHV03956.1"/>
    <property type="molecule type" value="Genomic_DNA"/>
</dbReference>
<name>A0A1S1NJ14_9MYCO</name>
<dbReference type="Gene3D" id="3.30.70.100">
    <property type="match status" value="1"/>
</dbReference>
<dbReference type="AlphaFoldDB" id="A0A1S1NJ14"/>
<evidence type="ECO:0000259" key="1">
    <source>
        <dbReference type="Pfam" id="PF03992"/>
    </source>
</evidence>
<reference evidence="2 3" key="1">
    <citation type="submission" date="2016-10" db="EMBL/GenBank/DDBJ databases">
        <title>Genome sequence of Mycobacterium talmonii.</title>
        <authorList>
            <person name="Greninger A.L."/>
            <person name="Elliott B."/>
            <person name="Vasireddy S."/>
            <person name="Vasireddy R."/>
        </authorList>
    </citation>
    <scope>NUCLEOTIDE SEQUENCE [LARGE SCALE GENOMIC DNA]</scope>
    <source>
        <strain evidence="3">NE-TNMC-100812</strain>
    </source>
</reference>
<evidence type="ECO:0000313" key="3">
    <source>
        <dbReference type="Proteomes" id="UP000179734"/>
    </source>
</evidence>
<proteinExistence type="predicted"/>
<accession>A0A1S1NJ14</accession>
<feature type="domain" description="ABM" evidence="1">
    <location>
        <begin position="2"/>
        <end position="65"/>
    </location>
</feature>
<keyword evidence="3" id="KW-1185">Reference proteome</keyword>
<dbReference type="Proteomes" id="UP000179734">
    <property type="component" value="Unassembled WGS sequence"/>
</dbReference>